<dbReference type="Pfam" id="PF12329">
    <property type="entry name" value="TMF_DNA_bd"/>
    <property type="match status" value="1"/>
</dbReference>
<evidence type="ECO:0000313" key="8">
    <source>
        <dbReference type="Proteomes" id="UP001347796"/>
    </source>
</evidence>
<feature type="compositionally biased region" description="Low complexity" evidence="5">
    <location>
        <begin position="162"/>
        <end position="175"/>
    </location>
</feature>
<feature type="compositionally biased region" description="Polar residues" evidence="5">
    <location>
        <begin position="536"/>
        <end position="551"/>
    </location>
</feature>
<feature type="compositionally biased region" description="Polar residues" evidence="5">
    <location>
        <begin position="511"/>
        <end position="523"/>
    </location>
</feature>
<feature type="compositionally biased region" description="Polar residues" evidence="5">
    <location>
        <begin position="292"/>
        <end position="307"/>
    </location>
</feature>
<comment type="subcellular location">
    <subcellularLocation>
        <location evidence="1">Golgi apparatus</location>
    </subcellularLocation>
</comment>
<feature type="region of interest" description="Disordered" evidence="5">
    <location>
        <begin position="1214"/>
        <end position="1239"/>
    </location>
</feature>
<feature type="coiled-coil region" evidence="4">
    <location>
        <begin position="1112"/>
        <end position="1213"/>
    </location>
</feature>
<feature type="compositionally biased region" description="Polar residues" evidence="5">
    <location>
        <begin position="183"/>
        <end position="192"/>
    </location>
</feature>
<feature type="compositionally biased region" description="Basic and acidic residues" evidence="5">
    <location>
        <begin position="193"/>
        <end position="211"/>
    </location>
</feature>
<feature type="coiled-coil region" evidence="4">
    <location>
        <begin position="1281"/>
        <end position="1378"/>
    </location>
</feature>
<evidence type="ECO:0000256" key="2">
    <source>
        <dbReference type="ARBA" id="ARBA00023034"/>
    </source>
</evidence>
<feature type="region of interest" description="Disordered" evidence="5">
    <location>
        <begin position="511"/>
        <end position="551"/>
    </location>
</feature>
<dbReference type="SUPFAM" id="SSF90257">
    <property type="entry name" value="Myosin rod fragments"/>
    <property type="match status" value="1"/>
</dbReference>
<feature type="region of interest" description="Disordered" evidence="5">
    <location>
        <begin position="565"/>
        <end position="621"/>
    </location>
</feature>
<evidence type="ECO:0000256" key="1">
    <source>
        <dbReference type="ARBA" id="ARBA00004555"/>
    </source>
</evidence>
<proteinExistence type="predicted"/>
<reference evidence="7 8" key="1">
    <citation type="submission" date="2024-01" db="EMBL/GenBank/DDBJ databases">
        <title>The genome of the rayed Mediterranean limpet Patella caerulea (Linnaeus, 1758).</title>
        <authorList>
            <person name="Anh-Thu Weber A."/>
            <person name="Halstead-Nussloch G."/>
        </authorList>
    </citation>
    <scope>NUCLEOTIDE SEQUENCE [LARGE SCALE GENOMIC DNA]</scope>
    <source>
        <strain evidence="7">AATW-2023a</strain>
        <tissue evidence="7">Whole specimen</tissue>
    </source>
</reference>
<feature type="compositionally biased region" description="Basic and acidic residues" evidence="5">
    <location>
        <begin position="90"/>
        <end position="122"/>
    </location>
</feature>
<feature type="compositionally biased region" description="Polar residues" evidence="5">
    <location>
        <begin position="1219"/>
        <end position="1239"/>
    </location>
</feature>
<accession>A0AAN8J6P5</accession>
<organism evidence="7 8">
    <name type="scientific">Patella caerulea</name>
    <name type="common">Rayed Mediterranean limpet</name>
    <dbReference type="NCBI Taxonomy" id="87958"/>
    <lineage>
        <taxon>Eukaryota</taxon>
        <taxon>Metazoa</taxon>
        <taxon>Spiralia</taxon>
        <taxon>Lophotrochozoa</taxon>
        <taxon>Mollusca</taxon>
        <taxon>Gastropoda</taxon>
        <taxon>Patellogastropoda</taxon>
        <taxon>Patelloidea</taxon>
        <taxon>Patellidae</taxon>
        <taxon>Patella</taxon>
    </lineage>
</organism>
<feature type="compositionally biased region" description="Basic and acidic residues" evidence="5">
    <location>
        <begin position="231"/>
        <end position="261"/>
    </location>
</feature>
<keyword evidence="3 4" id="KW-0175">Coiled coil</keyword>
<evidence type="ECO:0000256" key="3">
    <source>
        <dbReference type="ARBA" id="ARBA00023054"/>
    </source>
</evidence>
<keyword evidence="2" id="KW-0333">Golgi apparatus</keyword>
<dbReference type="InterPro" id="IPR022091">
    <property type="entry name" value="TMF_TATA-bd"/>
</dbReference>
<comment type="caution">
    <text evidence="7">The sequence shown here is derived from an EMBL/GenBank/DDBJ whole genome shotgun (WGS) entry which is preliminary data.</text>
</comment>
<feature type="coiled-coil region" evidence="4">
    <location>
        <begin position="745"/>
        <end position="943"/>
    </location>
</feature>
<feature type="compositionally biased region" description="Basic and acidic residues" evidence="5">
    <location>
        <begin position="579"/>
        <end position="601"/>
    </location>
</feature>
<evidence type="ECO:0000256" key="4">
    <source>
        <dbReference type="SAM" id="Coils"/>
    </source>
</evidence>
<protein>
    <recommendedName>
        <fullName evidence="6">TATA element modulatory factor 1 TATA binding domain-containing protein</fullName>
    </recommendedName>
</protein>
<gene>
    <name evidence="7" type="ORF">SNE40_019555</name>
</gene>
<feature type="coiled-coil region" evidence="4">
    <location>
        <begin position="1002"/>
        <end position="1086"/>
    </location>
</feature>
<dbReference type="GO" id="GO:0005794">
    <property type="term" value="C:Golgi apparatus"/>
    <property type="evidence" value="ECO:0007669"/>
    <property type="project" value="UniProtKB-SubCell"/>
</dbReference>
<dbReference type="Pfam" id="PF12325">
    <property type="entry name" value="TMF_TATA_bd"/>
    <property type="match status" value="1"/>
</dbReference>
<sequence length="1385" mass="155781">MSWWKASGWTDLASQAIKNAQQKIDKVLDIDEGGQPAEPKVESPSTSTPKSEEPSSEFWNSWLPAASDDADKQKAGVVSSPKSGGGQPISKDEPSKIKTKKSASERDKQLPLSRKSSEERIKTQSKSSSPRTNIQKATTPPKKDSSFGGWGFSWGGTEDDGNSSFSSWGSVSSKGNGKEDVNTETQTVSVLQNEKELAIKSEKDIAMKSEIDLAPNSDKGLAQKSKNKSVQKSDKELMTKSELESEPSSAKEHVQKNDHELSPLTDQELVQKCEKVVEQDESTFDFNKFDENPSSENTSSVSDNQVLSVPDEEINKTDISDSLFTNIKVEESDVSKSDDLSEDSNIQSVTVVDSDKTIETSVESEMNQLEKSYCSSSNSIEVCSATESNSYNSSPIDQLLKEENPLNEPSSTSDMDSVVEATDPLSASDTTILTLSETDYQQTSLIEEDDSSLLQEHNHIDPSDGIHQEVPVSSDIEKHCDINKSDSVHDDTEQNVNMDVQNYESLCDNSKLDSSVETGTSGDTIVDPQDIGETSEGVTNQGMLEQSNDSLGGSFVKCMIEEAMEDTSRPDDSGSDGHSNGEKSESSKFESENDKSGHESSDEIETTTSSDIEIISAPTPNGEYKLFDLSPLRIALQKTVQRGSTSHRRSDSQSSSSTYSKAGESDQMSPGRDSLERQDIDSGDDYDTEHHRRPSQDELRHRAPELSVVSEESGNNPYQTEKLLKTAQKQDQQLIKKLAEMAEVLQARENKLVHLSKENNDLLETNSILRNQLQQSEEAHESKMIDVDTLTEEFKRRLTEGEKKLASIIKERDNLKKQLSTVQDELNKKISDRSHLKLIEEKDEQINELLLEGEKLSKQQLQSNNIIKKLRSKEKESDILITSQKSKIEDMTKELDHLRKVCDAKDDLEKKQTDAINQLNAAVQKQEKELLKYRGEEDDVQDKIRSLQTALDNSYKEIAELHKANAAQDSKASEVALSLEMQVREEAKQTMNKEFLKARQEKEALIMQIEDLRISMSRLEKEHSRKEDMLRQEISDLQFQIQADEERNQELSQNVSSTTRPLLRQIENLQASYKSQAASFEKVEKNLTDRLTDTQNQLAIAVEKERTATERLMDISSKITSLETQNSRLKQEKSHLTVQSGMDKAKIELLEEAKQNETAHIEAIKSQAAKEITELKRDKVFLESQIEMEKNKLEAEKRRLALAEEQIKILERERPKSRGTPSPISVSRQESVASFTDQPPSFLSLPQEDLLERSLILSPPNNSNKVSLYEQLRHSGATALIEGLQSQLKLREGEIVQLQSEITQLERTRESMAKELVNLTNHNEELQDQLKEYPELLKNFKELDGRYNAILQMYGEKVEETEELRLDLEDVKEMYKQQINHLLTK</sequence>
<feature type="domain" description="TATA element modulatory factor 1 TATA binding" evidence="6">
    <location>
        <begin position="1274"/>
        <end position="1382"/>
    </location>
</feature>
<dbReference type="GO" id="GO:0005783">
    <property type="term" value="C:endoplasmic reticulum"/>
    <property type="evidence" value="ECO:0007669"/>
    <property type="project" value="TreeGrafter"/>
</dbReference>
<evidence type="ECO:0000259" key="6">
    <source>
        <dbReference type="Pfam" id="PF12325"/>
    </source>
</evidence>
<dbReference type="PANTHER" id="PTHR46515">
    <property type="entry name" value="TATA ELEMENT MODULATORY FACTOR TMF1"/>
    <property type="match status" value="1"/>
</dbReference>
<dbReference type="PANTHER" id="PTHR46515:SF1">
    <property type="entry name" value="TATA ELEMENT MODULATORY FACTOR"/>
    <property type="match status" value="1"/>
</dbReference>
<dbReference type="InterPro" id="IPR052602">
    <property type="entry name" value="Growth_transcription_reg"/>
</dbReference>
<evidence type="ECO:0000256" key="5">
    <source>
        <dbReference type="SAM" id="MobiDB-lite"/>
    </source>
</evidence>
<evidence type="ECO:0000313" key="7">
    <source>
        <dbReference type="EMBL" id="KAK6171347.1"/>
    </source>
</evidence>
<dbReference type="Proteomes" id="UP001347796">
    <property type="component" value="Unassembled WGS sequence"/>
</dbReference>
<name>A0AAN8J6P5_PATCE</name>
<feature type="compositionally biased region" description="Polar residues" evidence="5">
    <location>
        <begin position="124"/>
        <end position="138"/>
    </location>
</feature>
<dbReference type="InterPro" id="IPR022092">
    <property type="entry name" value="TMF_DNA-bd"/>
</dbReference>
<feature type="compositionally biased region" description="Basic and acidic residues" evidence="5">
    <location>
        <begin position="688"/>
        <end position="704"/>
    </location>
</feature>
<dbReference type="EMBL" id="JAZGQO010000014">
    <property type="protein sequence ID" value="KAK6171347.1"/>
    <property type="molecule type" value="Genomic_DNA"/>
</dbReference>
<feature type="region of interest" description="Disordered" evidence="5">
    <location>
        <begin position="27"/>
        <end position="314"/>
    </location>
</feature>
<feature type="compositionally biased region" description="Basic and acidic residues" evidence="5">
    <location>
        <begin position="269"/>
        <end position="278"/>
    </location>
</feature>
<feature type="region of interest" description="Disordered" evidence="5">
    <location>
        <begin position="639"/>
        <end position="717"/>
    </location>
</feature>
<keyword evidence="8" id="KW-1185">Reference proteome</keyword>
<feature type="compositionally biased region" description="Low complexity" evidence="5">
    <location>
        <begin position="606"/>
        <end position="616"/>
    </location>
</feature>